<dbReference type="EMBL" id="KI668981">
    <property type="protein sequence ID" value="ETN70298.1"/>
    <property type="molecule type" value="Genomic_DNA"/>
</dbReference>
<dbReference type="PANTHER" id="PTHR46532:SF15">
    <property type="entry name" value="CYTOPLASMIC DYNEIN 2 HEAVY CHAIN 1"/>
    <property type="match status" value="1"/>
</dbReference>
<organism evidence="2 3">
    <name type="scientific">Necator americanus</name>
    <name type="common">Human hookworm</name>
    <dbReference type="NCBI Taxonomy" id="51031"/>
    <lineage>
        <taxon>Eukaryota</taxon>
        <taxon>Metazoa</taxon>
        <taxon>Ecdysozoa</taxon>
        <taxon>Nematoda</taxon>
        <taxon>Chromadorea</taxon>
        <taxon>Rhabditida</taxon>
        <taxon>Rhabditina</taxon>
        <taxon>Rhabditomorpha</taxon>
        <taxon>Strongyloidea</taxon>
        <taxon>Ancylostomatidae</taxon>
        <taxon>Bunostominae</taxon>
        <taxon>Necator</taxon>
    </lineage>
</organism>
<accession>W2SLA0</accession>
<dbReference type="GO" id="GO:0005858">
    <property type="term" value="C:axonemal dynein complex"/>
    <property type="evidence" value="ECO:0007669"/>
    <property type="project" value="TreeGrafter"/>
</dbReference>
<dbReference type="GO" id="GO:0051959">
    <property type="term" value="F:dynein light intermediate chain binding"/>
    <property type="evidence" value="ECO:0007669"/>
    <property type="project" value="InterPro"/>
</dbReference>
<reference evidence="3" key="1">
    <citation type="journal article" date="2014" name="Nat. Genet.">
        <title>Genome of the human hookworm Necator americanus.</title>
        <authorList>
            <person name="Tang Y.T."/>
            <person name="Gao X."/>
            <person name="Rosa B.A."/>
            <person name="Abubucker S."/>
            <person name="Hallsworth-Pepin K."/>
            <person name="Martin J."/>
            <person name="Tyagi R."/>
            <person name="Heizer E."/>
            <person name="Zhang X."/>
            <person name="Bhonagiri-Palsikar V."/>
            <person name="Minx P."/>
            <person name="Warren W.C."/>
            <person name="Wang Q."/>
            <person name="Zhan B."/>
            <person name="Hotez P.J."/>
            <person name="Sternberg P.W."/>
            <person name="Dougall A."/>
            <person name="Gaze S.T."/>
            <person name="Mulvenna J."/>
            <person name="Sotillo J."/>
            <person name="Ranganathan S."/>
            <person name="Rabelo E.M."/>
            <person name="Wilson R.K."/>
            <person name="Felgner P.L."/>
            <person name="Bethony J."/>
            <person name="Hawdon J.M."/>
            <person name="Gasser R.B."/>
            <person name="Loukas A."/>
            <person name="Mitreva M."/>
        </authorList>
    </citation>
    <scope>NUCLEOTIDE SEQUENCE [LARGE SCALE GENOMIC DNA]</scope>
</reference>
<dbReference type="AlphaFoldDB" id="W2SLA0"/>
<sequence length="374" mass="43738">MFLRCRETIQAIDDPTDSIALETKGKIMVLEQKRGTLNVNYSDRLIRLLKEVRQLASLGLKIPSKIINCVNQGEKFFRFGVVLKQMAHFYNTIDQQMLPCQQALLLDEAIAFEKLVIPRKNEESAISRVTWEDPKELEAFIATLQTASDKLSNHNRRLRNAHTEIAHMVMELINLDVLKEVNKWKEILVKIRSKALQLQYQWGIESLHAQIPMIHTQLIFIQQKLQLRPPIEEIRVKYYKEMRKLLSIPEKFKGVIEGEQAGKFFSTMLGKNASRFPSIYEKAEELLRAVENVDSQFADWLVLAQIDMEQLIEEKLTTAADWEAQMKLLKTKGREAEKLPRQVNVSIYLVSIRGFQYFRSLQRGLDFRFFWLRK</sequence>
<dbReference type="InterPro" id="IPR013594">
    <property type="entry name" value="Dynein_heavy_tail"/>
</dbReference>
<protein>
    <recommendedName>
        <fullName evidence="1">Dynein heavy chain tail domain-containing protein</fullName>
    </recommendedName>
</protein>
<name>W2SLA0_NECAM</name>
<feature type="domain" description="Dynein heavy chain tail" evidence="1">
    <location>
        <begin position="23"/>
        <end position="118"/>
    </location>
</feature>
<dbReference type="PANTHER" id="PTHR46532">
    <property type="entry name" value="MALE FERTILITY FACTOR KL5"/>
    <property type="match status" value="1"/>
</dbReference>
<dbReference type="InterPro" id="IPR026983">
    <property type="entry name" value="DHC"/>
</dbReference>
<gene>
    <name evidence="2" type="ORF">NECAME_14873</name>
</gene>
<dbReference type="OrthoDB" id="5593012at2759"/>
<evidence type="ECO:0000313" key="3">
    <source>
        <dbReference type="Proteomes" id="UP000053676"/>
    </source>
</evidence>
<dbReference type="KEGG" id="nai:NECAME_14873"/>
<proteinExistence type="predicted"/>
<dbReference type="GO" id="GO:0045505">
    <property type="term" value="F:dynein intermediate chain binding"/>
    <property type="evidence" value="ECO:0007669"/>
    <property type="project" value="InterPro"/>
</dbReference>
<dbReference type="Proteomes" id="UP000053676">
    <property type="component" value="Unassembled WGS sequence"/>
</dbReference>
<dbReference type="Pfam" id="PF08385">
    <property type="entry name" value="DHC_N1"/>
    <property type="match status" value="1"/>
</dbReference>
<evidence type="ECO:0000313" key="2">
    <source>
        <dbReference type="EMBL" id="ETN70298.1"/>
    </source>
</evidence>
<dbReference type="STRING" id="51031.W2SLA0"/>
<dbReference type="GO" id="GO:0007018">
    <property type="term" value="P:microtubule-based movement"/>
    <property type="evidence" value="ECO:0007669"/>
    <property type="project" value="InterPro"/>
</dbReference>
<keyword evidence="3" id="KW-1185">Reference proteome</keyword>
<evidence type="ECO:0000259" key="1">
    <source>
        <dbReference type="Pfam" id="PF08385"/>
    </source>
</evidence>